<organism evidence="3 4">
    <name type="scientific">Dekkera bruxellensis</name>
    <name type="common">Brettanomyces custersii</name>
    <dbReference type="NCBI Taxonomy" id="5007"/>
    <lineage>
        <taxon>Eukaryota</taxon>
        <taxon>Fungi</taxon>
        <taxon>Dikarya</taxon>
        <taxon>Ascomycota</taxon>
        <taxon>Saccharomycotina</taxon>
        <taxon>Pichiomycetes</taxon>
        <taxon>Pichiales</taxon>
        <taxon>Pichiaceae</taxon>
        <taxon>Brettanomyces</taxon>
    </lineage>
</organism>
<evidence type="ECO:0000256" key="1">
    <source>
        <dbReference type="SAM" id="MobiDB-lite"/>
    </source>
</evidence>
<gene>
    <name evidence="3" type="ORF">DEBR0S4_00782G</name>
</gene>
<proteinExistence type="predicted"/>
<reference evidence="3 4" key="1">
    <citation type="submission" date="2019-07" db="EMBL/GenBank/DDBJ databases">
        <authorList>
            <person name="Friedrich A."/>
            <person name="Schacherer J."/>
        </authorList>
    </citation>
    <scope>NUCLEOTIDE SEQUENCE [LARGE SCALE GENOMIC DNA]</scope>
</reference>
<keyword evidence="4" id="KW-1185">Reference proteome</keyword>
<evidence type="ECO:0000259" key="2">
    <source>
        <dbReference type="Pfam" id="PF09347"/>
    </source>
</evidence>
<evidence type="ECO:0000313" key="3">
    <source>
        <dbReference type="EMBL" id="VUG18723.1"/>
    </source>
</evidence>
<dbReference type="AlphaFoldDB" id="A0A7D9H0H6"/>
<dbReference type="Pfam" id="PF09347">
    <property type="entry name" value="DUF1989"/>
    <property type="match status" value="1"/>
</dbReference>
<accession>A0A7D9H0H6</accession>
<dbReference type="PANTHER" id="PTHR31527">
    <property type="entry name" value="RE64534P"/>
    <property type="match status" value="1"/>
</dbReference>
<evidence type="ECO:0000313" key="4">
    <source>
        <dbReference type="Proteomes" id="UP000478008"/>
    </source>
</evidence>
<feature type="region of interest" description="Disordered" evidence="1">
    <location>
        <begin position="284"/>
        <end position="303"/>
    </location>
</feature>
<protein>
    <submittedName>
        <fullName evidence="3">DEBR0S4_00782g1_1</fullName>
    </submittedName>
</protein>
<sequence>MEPFCSQTSVKTNYGLPKPKASYFPTNKDSPLCVNKTFYDGIAKTAGKGERKLIEKFVIPIRSAKAWKVPKRCVCRIIAVEGPQVGDLDIWNFNNPREHMWAARTRQLQSAHVSVYDRLWSNLPFLRPLVTITGDSLKNRGQDEWGGRCHDLMGTRCDPYVDKLLSGEDNDFHCHSNLTRAVMPYGLTEYDIHDVLNVFQLTGLTDKDQYFMEPCPAKKGDYFEFFAETDVLCALSCCPGGDLSLWDWGEGDEKSNVDMTSCCRPLGVEVYEITNDDVLKGWKEPQPPNYKGNHGLKTPVFKR</sequence>
<feature type="domain" description="DUF1989" evidence="2">
    <location>
        <begin position="58"/>
        <end position="232"/>
    </location>
</feature>
<dbReference type="InterPro" id="IPR018959">
    <property type="entry name" value="DUF1989"/>
</dbReference>
<name>A0A7D9H0H6_DEKBR</name>
<dbReference type="PANTHER" id="PTHR31527:SF0">
    <property type="entry name" value="RE64534P"/>
    <property type="match status" value="1"/>
</dbReference>
<dbReference type="EMBL" id="CABFWN010000004">
    <property type="protein sequence ID" value="VUG18723.1"/>
    <property type="molecule type" value="Genomic_DNA"/>
</dbReference>
<dbReference type="Proteomes" id="UP000478008">
    <property type="component" value="Unassembled WGS sequence"/>
</dbReference>